<dbReference type="EMBL" id="LT622875">
    <property type="protein sequence ID" value="SCW23851.1"/>
    <property type="molecule type" value="Genomic_DNA"/>
</dbReference>
<sequence length="105" mass="11462">MKKKIKGTGSKPRLYVFRSNKHIYAQVIDDTVNKVLVSKSSLAKKELGYTQSSANCATSTLVGCAIAKSCLQRGITQVVFDRGLKVYHGRIKALAEAARTEGIVF</sequence>
<dbReference type="InterPro" id="IPR005484">
    <property type="entry name" value="Ribosomal_uL18_bac/plant/anim"/>
</dbReference>
<dbReference type="NCBIfam" id="TIGR00060">
    <property type="entry name" value="L18_bact"/>
    <property type="match status" value="1"/>
</dbReference>
<keyword evidence="5 9" id="KW-0694">RNA-binding</keyword>
<dbReference type="SUPFAM" id="SSF53137">
    <property type="entry name" value="Translational machinery components"/>
    <property type="match status" value="1"/>
</dbReference>
<evidence type="ECO:0000256" key="7">
    <source>
        <dbReference type="ARBA" id="ARBA00023274"/>
    </source>
</evidence>
<dbReference type="AlphaFoldDB" id="A0A1G4NYS7"/>
<comment type="function">
    <text evidence="1 9">Binds 5S rRNA, forms part of the central protuberance of the 50S subunit.</text>
</comment>
<keyword evidence="7 9" id="KW-0687">Ribonucleoprotein</keyword>
<keyword evidence="10" id="KW-0150">Chloroplast</keyword>
<dbReference type="GO" id="GO:0003735">
    <property type="term" value="F:structural constituent of ribosome"/>
    <property type="evidence" value="ECO:0007669"/>
    <property type="project" value="InterPro"/>
</dbReference>
<gene>
    <name evidence="9 10" type="primary">rpl18</name>
    <name evidence="10" type="ORF">J0255_175</name>
</gene>
<reference evidence="10" key="2">
    <citation type="submission" date="2016-10" db="EMBL/GenBank/DDBJ databases">
        <authorList>
            <person name="de Groot N.N."/>
        </authorList>
    </citation>
    <scope>NUCLEOTIDE SEQUENCE</scope>
    <source>
        <strain evidence="10">J.0255</strain>
    </source>
</reference>
<evidence type="ECO:0000256" key="6">
    <source>
        <dbReference type="ARBA" id="ARBA00022980"/>
    </source>
</evidence>
<evidence type="ECO:0000256" key="4">
    <source>
        <dbReference type="ARBA" id="ARBA00022730"/>
    </source>
</evidence>
<dbReference type="GO" id="GO:0009507">
    <property type="term" value="C:chloroplast"/>
    <property type="evidence" value="ECO:0007669"/>
    <property type="project" value="UniProtKB-SubCell"/>
</dbReference>
<dbReference type="HAMAP" id="MF_01337_B">
    <property type="entry name" value="Ribosomal_uL18_B"/>
    <property type="match status" value="1"/>
</dbReference>
<evidence type="ECO:0000313" key="10">
    <source>
        <dbReference type="EMBL" id="SCW23851.1"/>
    </source>
</evidence>
<dbReference type="PANTHER" id="PTHR12899:SF3">
    <property type="entry name" value="LARGE RIBOSOMAL SUBUNIT PROTEIN UL18M"/>
    <property type="match status" value="1"/>
</dbReference>
<dbReference type="GO" id="GO:0008097">
    <property type="term" value="F:5S rRNA binding"/>
    <property type="evidence" value="ECO:0007669"/>
    <property type="project" value="TreeGrafter"/>
</dbReference>
<comment type="similarity">
    <text evidence="2 9">Belongs to the universal ribosomal protein uL18 family.</text>
</comment>
<comment type="subcellular location">
    <subcellularLocation>
        <location evidence="9">Plastid</location>
        <location evidence="9">Chloroplast</location>
    </subcellularLocation>
</comment>
<dbReference type="Gene3D" id="3.30.420.100">
    <property type="match status" value="1"/>
</dbReference>
<dbReference type="InterPro" id="IPR004389">
    <property type="entry name" value="Ribosomal_uL18_bac-type"/>
</dbReference>
<organism evidence="10">
    <name type="scientific">Yamadaella caenomyce</name>
    <dbReference type="NCBI Taxonomy" id="259029"/>
    <lineage>
        <taxon>Eukaryota</taxon>
        <taxon>Rhodophyta</taxon>
        <taxon>Florideophyceae</taxon>
        <taxon>Nemaliophycidae</taxon>
        <taxon>Nemaliales</taxon>
        <taxon>Liagoraceae</taxon>
        <taxon>Yamadaella</taxon>
    </lineage>
</organism>
<dbReference type="InterPro" id="IPR057268">
    <property type="entry name" value="Ribosomal_L18"/>
</dbReference>
<dbReference type="FunFam" id="3.30.420.100:FF:000001">
    <property type="entry name" value="50S ribosomal protein L18"/>
    <property type="match status" value="1"/>
</dbReference>
<accession>A0A1G4NYS7</accession>
<proteinExistence type="inferred from homology"/>
<evidence type="ECO:0000256" key="3">
    <source>
        <dbReference type="ARBA" id="ARBA00011505"/>
    </source>
</evidence>
<evidence type="ECO:0000256" key="5">
    <source>
        <dbReference type="ARBA" id="ARBA00022884"/>
    </source>
</evidence>
<dbReference type="GeneID" id="29998043"/>
<dbReference type="CDD" id="cd00432">
    <property type="entry name" value="Ribosomal_L18_L5e"/>
    <property type="match status" value="1"/>
</dbReference>
<dbReference type="RefSeq" id="YP_009315396.1">
    <property type="nucleotide sequence ID" value="NC_031666.1"/>
</dbReference>
<protein>
    <recommendedName>
        <fullName evidence="8 9">Large ribosomal subunit protein uL18c</fullName>
    </recommendedName>
</protein>
<dbReference type="GO" id="GO:0006412">
    <property type="term" value="P:translation"/>
    <property type="evidence" value="ECO:0007669"/>
    <property type="project" value="UniProtKB-UniRule"/>
</dbReference>
<keyword evidence="10" id="KW-0934">Plastid</keyword>
<dbReference type="GO" id="GO:1990904">
    <property type="term" value="C:ribonucleoprotein complex"/>
    <property type="evidence" value="ECO:0007669"/>
    <property type="project" value="UniProtKB-KW"/>
</dbReference>
<evidence type="ECO:0000256" key="1">
    <source>
        <dbReference type="ARBA" id="ARBA00003898"/>
    </source>
</evidence>
<evidence type="ECO:0000256" key="8">
    <source>
        <dbReference type="ARBA" id="ARBA00035303"/>
    </source>
</evidence>
<reference evidence="10" key="1">
    <citation type="submission" date="2016-10" db="EMBL/GenBank/DDBJ databases">
        <title>Chloroplast genomes as a tool to resolve red algal phylogenies: a case study in the Nemaliales.</title>
        <authorList>
            <person name="Costa J.F."/>
            <person name="Lin S.M."/>
            <person name="Macaya E.C."/>
            <person name="Fernandez-Garcia C."/>
            <person name="Verbruggen H."/>
        </authorList>
    </citation>
    <scope>NUCLEOTIDE SEQUENCE</scope>
    <source>
        <strain evidence="10">J.0255</strain>
    </source>
</reference>
<name>A0A1G4NYS7_9FLOR</name>
<dbReference type="PANTHER" id="PTHR12899">
    <property type="entry name" value="39S RIBOSOMAL PROTEIN L18, MITOCHONDRIAL"/>
    <property type="match status" value="1"/>
</dbReference>
<keyword evidence="4 9" id="KW-0699">rRNA-binding</keyword>
<evidence type="ECO:0000256" key="9">
    <source>
        <dbReference type="HAMAP-Rule" id="MF_01337"/>
    </source>
</evidence>
<dbReference type="Pfam" id="PF00861">
    <property type="entry name" value="Ribosomal_L18p"/>
    <property type="match status" value="1"/>
</dbReference>
<keyword evidence="6 9" id="KW-0689">Ribosomal protein</keyword>
<geneLocation type="chloroplast" evidence="10"/>
<evidence type="ECO:0000256" key="2">
    <source>
        <dbReference type="ARBA" id="ARBA00007116"/>
    </source>
</evidence>
<dbReference type="GO" id="GO:0005840">
    <property type="term" value="C:ribosome"/>
    <property type="evidence" value="ECO:0007669"/>
    <property type="project" value="UniProtKB-KW"/>
</dbReference>
<comment type="subunit">
    <text evidence="3 9">Part of the 50S ribosomal subunit; contacts the 5S rRNA.</text>
</comment>